<dbReference type="PANTHER" id="PTHR43464:SF19">
    <property type="entry name" value="UBIQUINONE BIOSYNTHESIS O-METHYLTRANSFERASE, MITOCHONDRIAL"/>
    <property type="match status" value="1"/>
</dbReference>
<sequence length="235" mass="26138">MPDDALGQAMLDRMRGCVRAQCVYRDGDDVGDAHIYEHYLVPQERWPDEKWEFVGSLRTPMLDVGCGAGQHALAVQERGDVVAFDVSPNAVRTARERGVETVFVGDMFERSLCTSQFETVLANGTQTGLVSTLEHLADLLVSLDSCTTSKGELVVDSYDPTRIVPDEFFGYRPDPRPGLARRTFHVEYGGLRGPDLEFLLLSPDRLRTAAGAAGLDVEHVHYPTTKSSYYRARIR</sequence>
<evidence type="ECO:0000259" key="4">
    <source>
        <dbReference type="Pfam" id="PF13649"/>
    </source>
</evidence>
<evidence type="ECO:0000256" key="3">
    <source>
        <dbReference type="ARBA" id="ARBA00022691"/>
    </source>
</evidence>
<dbReference type="EMBL" id="VZUS01000001">
    <property type="protein sequence ID" value="KAB1188610.1"/>
    <property type="molecule type" value="Genomic_DNA"/>
</dbReference>
<name>A0A643JWS0_9EURY</name>
<feature type="domain" description="Methyltransferase" evidence="4">
    <location>
        <begin position="62"/>
        <end position="127"/>
    </location>
</feature>
<proteinExistence type="predicted"/>
<dbReference type="PANTHER" id="PTHR43464">
    <property type="entry name" value="METHYLTRANSFERASE"/>
    <property type="match status" value="1"/>
</dbReference>
<dbReference type="GO" id="GO:0032259">
    <property type="term" value="P:methylation"/>
    <property type="evidence" value="ECO:0007669"/>
    <property type="project" value="UniProtKB-KW"/>
</dbReference>
<evidence type="ECO:0000256" key="1">
    <source>
        <dbReference type="ARBA" id="ARBA00022603"/>
    </source>
</evidence>
<gene>
    <name evidence="5" type="ORF">Hfx1149_11410</name>
</gene>
<keyword evidence="3" id="KW-0949">S-adenosyl-L-methionine</keyword>
<accession>A0A643JWS0</accession>
<evidence type="ECO:0000313" key="5">
    <source>
        <dbReference type="EMBL" id="KAB1188610.1"/>
    </source>
</evidence>
<dbReference type="GO" id="GO:0008168">
    <property type="term" value="F:methyltransferase activity"/>
    <property type="evidence" value="ECO:0007669"/>
    <property type="project" value="UniProtKB-KW"/>
</dbReference>
<dbReference type="Gene3D" id="3.40.50.150">
    <property type="entry name" value="Vaccinia Virus protein VP39"/>
    <property type="match status" value="1"/>
</dbReference>
<protein>
    <submittedName>
        <fullName evidence="5">Class I SAM-dependent methyltransferase</fullName>
    </submittedName>
</protein>
<evidence type="ECO:0000256" key="2">
    <source>
        <dbReference type="ARBA" id="ARBA00022679"/>
    </source>
</evidence>
<dbReference type="CDD" id="cd02440">
    <property type="entry name" value="AdoMet_MTases"/>
    <property type="match status" value="1"/>
</dbReference>
<reference evidence="5" key="1">
    <citation type="submission" date="2019-09" db="EMBL/GenBank/DDBJ databases">
        <title>Genomic analysis of Haloferax sp. CBA1149.</title>
        <authorList>
            <person name="Roh S.W."/>
        </authorList>
    </citation>
    <scope>NUCLEOTIDE SEQUENCE</scope>
    <source>
        <strain evidence="5">CBA1149</strain>
    </source>
</reference>
<dbReference type="InterPro" id="IPR029063">
    <property type="entry name" value="SAM-dependent_MTases_sf"/>
</dbReference>
<keyword evidence="2 5" id="KW-0808">Transferase</keyword>
<dbReference type="AlphaFoldDB" id="A0A643JWS0"/>
<organism evidence="5">
    <name type="scientific">Haloferax sp. CBA1149</name>
    <dbReference type="NCBI Taxonomy" id="2650753"/>
    <lineage>
        <taxon>Archaea</taxon>
        <taxon>Methanobacteriati</taxon>
        <taxon>Methanobacteriota</taxon>
        <taxon>Stenosarchaea group</taxon>
        <taxon>Halobacteria</taxon>
        <taxon>Halobacteriales</taxon>
        <taxon>Haloferacaceae</taxon>
        <taxon>Haloferax</taxon>
    </lineage>
</organism>
<dbReference type="RefSeq" id="WP_151138545.1">
    <property type="nucleotide sequence ID" value="NZ_VZUS01000001.1"/>
</dbReference>
<dbReference type="InterPro" id="IPR041698">
    <property type="entry name" value="Methyltransf_25"/>
</dbReference>
<keyword evidence="1 5" id="KW-0489">Methyltransferase</keyword>
<dbReference type="SUPFAM" id="SSF53335">
    <property type="entry name" value="S-adenosyl-L-methionine-dependent methyltransferases"/>
    <property type="match status" value="1"/>
</dbReference>
<comment type="caution">
    <text evidence="5">The sequence shown here is derived from an EMBL/GenBank/DDBJ whole genome shotgun (WGS) entry which is preliminary data.</text>
</comment>
<dbReference type="Pfam" id="PF13649">
    <property type="entry name" value="Methyltransf_25"/>
    <property type="match status" value="1"/>
</dbReference>